<dbReference type="Pfam" id="PF06821">
    <property type="entry name" value="Ser_hydrolase"/>
    <property type="match status" value="1"/>
</dbReference>
<gene>
    <name evidence="1" type="ORF">NITLEN_20706</name>
</gene>
<dbReference type="GO" id="GO:0016787">
    <property type="term" value="F:hydrolase activity"/>
    <property type="evidence" value="ECO:0007669"/>
    <property type="project" value="InterPro"/>
</dbReference>
<keyword evidence="2" id="KW-1185">Reference proteome</keyword>
<proteinExistence type="predicted"/>
<name>A0A330L6U9_9BACT</name>
<reference evidence="2" key="1">
    <citation type="submission" date="2018-04" db="EMBL/GenBank/DDBJ databases">
        <authorList>
            <person name="Lucker S."/>
            <person name="Sakoula D."/>
        </authorList>
    </citation>
    <scope>NUCLEOTIDE SEQUENCE [LARGE SCALE GENOMIC DNA]</scope>
</reference>
<accession>A0A330L6U9</accession>
<dbReference type="InterPro" id="IPR029058">
    <property type="entry name" value="AB_hydrolase_fold"/>
</dbReference>
<evidence type="ECO:0008006" key="3">
    <source>
        <dbReference type="Google" id="ProtNLM"/>
    </source>
</evidence>
<dbReference type="SUPFAM" id="SSF53474">
    <property type="entry name" value="alpha/beta-Hydrolases"/>
    <property type="match status" value="1"/>
</dbReference>
<dbReference type="EMBL" id="OUNR01000012">
    <property type="protein sequence ID" value="SPP65066.1"/>
    <property type="molecule type" value="Genomic_DNA"/>
</dbReference>
<organism evidence="1 2">
    <name type="scientific">Nitrospira lenta</name>
    <dbReference type="NCBI Taxonomy" id="1436998"/>
    <lineage>
        <taxon>Bacteria</taxon>
        <taxon>Pseudomonadati</taxon>
        <taxon>Nitrospirota</taxon>
        <taxon>Nitrospiria</taxon>
        <taxon>Nitrospirales</taxon>
        <taxon>Nitrospiraceae</taxon>
        <taxon>Nitrospira</taxon>
    </lineage>
</organism>
<dbReference type="InterPro" id="IPR010662">
    <property type="entry name" value="RBBP9/YdeN"/>
</dbReference>
<evidence type="ECO:0000313" key="1">
    <source>
        <dbReference type="EMBL" id="SPP65066.1"/>
    </source>
</evidence>
<dbReference type="RefSeq" id="WP_219999424.1">
    <property type="nucleotide sequence ID" value="NZ_OUNR01000012.1"/>
</dbReference>
<dbReference type="AlphaFoldDB" id="A0A330L6U9"/>
<sequence>MMETPVLVLPGFGNSAPGHWQTLWEARHPAWRRVDLGQWNAPVCRNWMRTLDEAVQRCSAPPILVAHSLACLLVAHWAGPSRVPIAGAFLVAVPEPASPSFPATAQGFSPVPMRRLPFPSMVIASRNDSFGSFEHAQRCATAWDSRFVDVGDVGHINIDSGIGEWPEGYARFEEFIG</sequence>
<dbReference type="Gene3D" id="3.40.50.1820">
    <property type="entry name" value="alpha/beta hydrolase"/>
    <property type="match status" value="1"/>
</dbReference>
<dbReference type="InParanoid" id="A0A330L6U9"/>
<dbReference type="Proteomes" id="UP000248168">
    <property type="component" value="Unassembled WGS sequence"/>
</dbReference>
<evidence type="ECO:0000313" key="2">
    <source>
        <dbReference type="Proteomes" id="UP000248168"/>
    </source>
</evidence>
<protein>
    <recommendedName>
        <fullName evidence="3">Alpha/beta hydrolase</fullName>
    </recommendedName>
</protein>